<dbReference type="Pfam" id="PF00041">
    <property type="entry name" value="fn3"/>
    <property type="match status" value="1"/>
</dbReference>
<dbReference type="InterPro" id="IPR013783">
    <property type="entry name" value="Ig-like_fold"/>
</dbReference>
<name>A0ABN3PQ72_9ACTN</name>
<feature type="domain" description="Fibronectin type-III" evidence="3">
    <location>
        <begin position="341"/>
        <end position="438"/>
    </location>
</feature>
<dbReference type="CDD" id="cd00063">
    <property type="entry name" value="FN3"/>
    <property type="match status" value="1"/>
</dbReference>
<evidence type="ECO:0000313" key="4">
    <source>
        <dbReference type="EMBL" id="GAA2597141.1"/>
    </source>
</evidence>
<dbReference type="RefSeq" id="WP_344541838.1">
    <property type="nucleotide sequence ID" value="NZ_BAAATD010000004.1"/>
</dbReference>
<evidence type="ECO:0000256" key="2">
    <source>
        <dbReference type="ARBA" id="ARBA00023326"/>
    </source>
</evidence>
<evidence type="ECO:0000256" key="1">
    <source>
        <dbReference type="ARBA" id="ARBA00023295"/>
    </source>
</evidence>
<sequence length="451" mass="46699">MNLTRTVQAAAGADPRTRRRRTLIAVLALIALAVALLVALPSKARGIPAAPGMALTQLPFFMTAPVQDGFGDGGPGTATVNAAVSAKCNKGTKIYNPQWFQLPPQGLGPMIAASVAESHPAKGPVTVFPSGSAWVSTNTGEVVSCGEAPVTPTQALSLVAYYADPAAMAKCVPPDSPCHDATLRMYTTPTSGKVPPNDSFSQPTPIYAPSHTEAVDTTYGTPDGPLLADYKECRPEVVTPRQHNSVWWQFKPSTTGPVALSVEPLHIPPIQQFFPLNIAWVELTDTGPVLAPRSGPGCDAPVVLTAGRTYLVGVSVEDDAFSQARRITGGPVSLRVGAVPTPSAPFVAGVSTDEKARTATITWEPPATSGASPVTAYKVGLADLRTGEAKLVTLPATARSHTFTDLPAATAKGLVVSAVNVAGSGPQARRAAALIGNVITEGVAERSLPAW</sequence>
<dbReference type="InterPro" id="IPR036116">
    <property type="entry name" value="FN3_sf"/>
</dbReference>
<protein>
    <recommendedName>
        <fullName evidence="3">Fibronectin type-III domain-containing protein</fullName>
    </recommendedName>
</protein>
<evidence type="ECO:0000313" key="5">
    <source>
        <dbReference type="Proteomes" id="UP001501509"/>
    </source>
</evidence>
<accession>A0ABN3PQ72</accession>
<dbReference type="Proteomes" id="UP001501509">
    <property type="component" value="Unassembled WGS sequence"/>
</dbReference>
<dbReference type="EMBL" id="BAAATD010000004">
    <property type="protein sequence ID" value="GAA2597141.1"/>
    <property type="molecule type" value="Genomic_DNA"/>
</dbReference>
<keyword evidence="1" id="KW-0326">Glycosidase</keyword>
<gene>
    <name evidence="4" type="ORF">GCM10010411_33320</name>
</gene>
<reference evidence="4 5" key="1">
    <citation type="journal article" date="2019" name="Int. J. Syst. Evol. Microbiol.">
        <title>The Global Catalogue of Microorganisms (GCM) 10K type strain sequencing project: providing services to taxonomists for standard genome sequencing and annotation.</title>
        <authorList>
            <consortium name="The Broad Institute Genomics Platform"/>
            <consortium name="The Broad Institute Genome Sequencing Center for Infectious Disease"/>
            <person name="Wu L."/>
            <person name="Ma J."/>
        </authorList>
    </citation>
    <scope>NUCLEOTIDE SEQUENCE [LARGE SCALE GENOMIC DNA]</scope>
    <source>
        <strain evidence="4 5">JCM 6833</strain>
    </source>
</reference>
<organism evidence="4 5">
    <name type="scientific">Actinomadura fulvescens</name>
    <dbReference type="NCBI Taxonomy" id="46160"/>
    <lineage>
        <taxon>Bacteria</taxon>
        <taxon>Bacillati</taxon>
        <taxon>Actinomycetota</taxon>
        <taxon>Actinomycetes</taxon>
        <taxon>Streptosporangiales</taxon>
        <taxon>Thermomonosporaceae</taxon>
        <taxon>Actinomadura</taxon>
    </lineage>
</organism>
<keyword evidence="2" id="KW-0119">Carbohydrate metabolism</keyword>
<dbReference type="Gene3D" id="2.60.40.10">
    <property type="entry name" value="Immunoglobulins"/>
    <property type="match status" value="1"/>
</dbReference>
<comment type="caution">
    <text evidence="4">The sequence shown here is derived from an EMBL/GenBank/DDBJ whole genome shotgun (WGS) entry which is preliminary data.</text>
</comment>
<proteinExistence type="predicted"/>
<keyword evidence="2" id="KW-0624">Polysaccharide degradation</keyword>
<keyword evidence="1" id="KW-0378">Hydrolase</keyword>
<dbReference type="PROSITE" id="PS50853">
    <property type="entry name" value="FN3"/>
    <property type="match status" value="1"/>
</dbReference>
<evidence type="ECO:0000259" key="3">
    <source>
        <dbReference type="PROSITE" id="PS50853"/>
    </source>
</evidence>
<keyword evidence="5" id="KW-1185">Reference proteome</keyword>
<dbReference type="SUPFAM" id="SSF49265">
    <property type="entry name" value="Fibronectin type III"/>
    <property type="match status" value="1"/>
</dbReference>
<dbReference type="InterPro" id="IPR003961">
    <property type="entry name" value="FN3_dom"/>
</dbReference>